<dbReference type="Gene3D" id="2.40.50.180">
    <property type="entry name" value="CheA-289, Domain 4"/>
    <property type="match status" value="1"/>
</dbReference>
<evidence type="ECO:0000259" key="1">
    <source>
        <dbReference type="PROSITE" id="PS50851"/>
    </source>
</evidence>
<reference evidence="2 3" key="1">
    <citation type="submission" date="2016-02" db="EMBL/GenBank/DDBJ databases">
        <title>Comparison of Clostridium stercorarium subspecies using comparative genomics and transcriptomics.</title>
        <authorList>
            <person name="Schellenberg J."/>
            <person name="Thallinger G."/>
            <person name="Levin D.B."/>
            <person name="Zhang X."/>
            <person name="Alvare G."/>
            <person name="Fristensky B."/>
            <person name="Sparling R."/>
        </authorList>
    </citation>
    <scope>NUCLEOTIDE SEQUENCE [LARGE SCALE GENOMIC DNA]</scope>
    <source>
        <strain evidence="2 3">DSM 2910</strain>
    </source>
</reference>
<dbReference type="SMART" id="SM00260">
    <property type="entry name" value="CheW"/>
    <property type="match status" value="1"/>
</dbReference>
<dbReference type="GO" id="GO:0006935">
    <property type="term" value="P:chemotaxis"/>
    <property type="evidence" value="ECO:0007669"/>
    <property type="project" value="InterPro"/>
</dbReference>
<dbReference type="InterPro" id="IPR002545">
    <property type="entry name" value="CheW-lke_dom"/>
</dbReference>
<proteinExistence type="predicted"/>
<protein>
    <submittedName>
        <fullName evidence="2">Chemotaxis protein CheW</fullName>
    </submittedName>
</protein>
<dbReference type="PANTHER" id="PTHR22617:SF23">
    <property type="entry name" value="CHEMOTAXIS PROTEIN CHEW"/>
    <property type="match status" value="1"/>
</dbReference>
<dbReference type="InterPro" id="IPR039315">
    <property type="entry name" value="CheW"/>
</dbReference>
<dbReference type="Gene3D" id="2.30.30.40">
    <property type="entry name" value="SH3 Domains"/>
    <property type="match status" value="1"/>
</dbReference>
<dbReference type="InterPro" id="IPR036061">
    <property type="entry name" value="CheW-like_dom_sf"/>
</dbReference>
<feature type="domain" description="CheW-like" evidence="1">
    <location>
        <begin position="5"/>
        <end position="146"/>
    </location>
</feature>
<dbReference type="Pfam" id="PF01584">
    <property type="entry name" value="CheW"/>
    <property type="match status" value="1"/>
</dbReference>
<dbReference type="GO" id="GO:0005829">
    <property type="term" value="C:cytosol"/>
    <property type="evidence" value="ECO:0007669"/>
    <property type="project" value="TreeGrafter"/>
</dbReference>
<organism evidence="2 3">
    <name type="scientific">Thermoclostridium stercorarium subsp. thermolacticum DSM 2910</name>
    <dbReference type="NCBI Taxonomy" id="1121336"/>
    <lineage>
        <taxon>Bacteria</taxon>
        <taxon>Bacillati</taxon>
        <taxon>Bacillota</taxon>
        <taxon>Clostridia</taxon>
        <taxon>Eubacteriales</taxon>
        <taxon>Oscillospiraceae</taxon>
        <taxon>Thermoclostridium</taxon>
    </lineage>
</organism>
<sequence length="147" mass="16297">MAANQKQYVVFRIDNDEYGADINKVTIIERMMTITRVPKTPPYIKGVINLRGEVLPVMDLRTRFGLPEKEADDSTRIVMVDIGNNISYGIIVDAVVEVLQVEDTAIESVTGFSGNINVDYISGVAKSGERLITLLNLERLISELIPA</sequence>
<dbReference type="RefSeq" id="WP_015358418.1">
    <property type="nucleotide sequence ID" value="NZ_CP014672.1"/>
</dbReference>
<dbReference type="GO" id="GO:0007165">
    <property type="term" value="P:signal transduction"/>
    <property type="evidence" value="ECO:0007669"/>
    <property type="project" value="InterPro"/>
</dbReference>
<evidence type="ECO:0000313" key="3">
    <source>
        <dbReference type="Proteomes" id="UP000092971"/>
    </source>
</evidence>
<dbReference type="PANTHER" id="PTHR22617">
    <property type="entry name" value="CHEMOTAXIS SENSOR HISTIDINE KINASE-RELATED"/>
    <property type="match status" value="1"/>
</dbReference>
<name>A0A1B1YBI9_THEST</name>
<dbReference type="Proteomes" id="UP000092971">
    <property type="component" value="Chromosome"/>
</dbReference>
<dbReference type="EMBL" id="CP014672">
    <property type="protein sequence ID" value="ANW98140.1"/>
    <property type="molecule type" value="Genomic_DNA"/>
</dbReference>
<dbReference type="PROSITE" id="PS50851">
    <property type="entry name" value="CHEW"/>
    <property type="match status" value="1"/>
</dbReference>
<evidence type="ECO:0000313" key="2">
    <source>
        <dbReference type="EMBL" id="ANW98140.1"/>
    </source>
</evidence>
<accession>A0A1B1YBI9</accession>
<dbReference type="SUPFAM" id="SSF50341">
    <property type="entry name" value="CheW-like"/>
    <property type="match status" value="1"/>
</dbReference>
<gene>
    <name evidence="2" type="ORF">CSTERTH_03330</name>
</gene>
<dbReference type="OrthoDB" id="9794382at2"/>
<dbReference type="AlphaFoldDB" id="A0A1B1YBI9"/>